<feature type="compositionally biased region" description="Basic and acidic residues" evidence="1">
    <location>
        <begin position="65"/>
        <end position="87"/>
    </location>
</feature>
<feature type="region of interest" description="Disordered" evidence="1">
    <location>
        <begin position="44"/>
        <end position="112"/>
    </location>
</feature>
<accession>A0ABC8UL90</accession>
<protein>
    <submittedName>
        <fullName evidence="2">Uncharacterized protein</fullName>
    </submittedName>
</protein>
<dbReference type="AlphaFoldDB" id="A0ABC8UL90"/>
<dbReference type="EMBL" id="CAUOFW020008156">
    <property type="protein sequence ID" value="CAK9181748.1"/>
    <property type="molecule type" value="Genomic_DNA"/>
</dbReference>
<dbReference type="Proteomes" id="UP001642360">
    <property type="component" value="Unassembled WGS sequence"/>
</dbReference>
<evidence type="ECO:0000313" key="3">
    <source>
        <dbReference type="Proteomes" id="UP001642360"/>
    </source>
</evidence>
<organism evidence="2 3">
    <name type="scientific">Ilex paraguariensis</name>
    <name type="common">yerba mate</name>
    <dbReference type="NCBI Taxonomy" id="185542"/>
    <lineage>
        <taxon>Eukaryota</taxon>
        <taxon>Viridiplantae</taxon>
        <taxon>Streptophyta</taxon>
        <taxon>Embryophyta</taxon>
        <taxon>Tracheophyta</taxon>
        <taxon>Spermatophyta</taxon>
        <taxon>Magnoliopsida</taxon>
        <taxon>eudicotyledons</taxon>
        <taxon>Gunneridae</taxon>
        <taxon>Pentapetalae</taxon>
        <taxon>asterids</taxon>
        <taxon>campanulids</taxon>
        <taxon>Aquifoliales</taxon>
        <taxon>Aquifoliaceae</taxon>
        <taxon>Ilex</taxon>
    </lineage>
</organism>
<comment type="caution">
    <text evidence="2">The sequence shown here is derived from an EMBL/GenBank/DDBJ whole genome shotgun (WGS) entry which is preliminary data.</text>
</comment>
<proteinExistence type="predicted"/>
<keyword evidence="3" id="KW-1185">Reference proteome</keyword>
<evidence type="ECO:0000313" key="2">
    <source>
        <dbReference type="EMBL" id="CAK9181748.1"/>
    </source>
</evidence>
<sequence>MAFRGKWKIQYLVVQLRLTQKIGSSQSVSTIRLSITFSPRHSEQATGNLLKSSKPVAVSSGDSYAGEKESQEERLEESLEWKKDGRRGERKKRRKGKENESSIRKLQFSSSESDAESKCNGLRVDAVSIRSKIMQEKKLSLNVLMPLEEIQEGILKHTTGKTAIFS</sequence>
<reference evidence="2 3" key="1">
    <citation type="submission" date="2024-02" db="EMBL/GenBank/DDBJ databases">
        <authorList>
            <person name="Vignale AGUSTIN F."/>
            <person name="Sosa J E."/>
            <person name="Modenutti C."/>
        </authorList>
    </citation>
    <scope>NUCLEOTIDE SEQUENCE [LARGE SCALE GENOMIC DNA]</scope>
</reference>
<name>A0ABC8UL90_9AQUA</name>
<gene>
    <name evidence="2" type="ORF">ILEXP_LOCUS51852</name>
</gene>
<evidence type="ECO:0000256" key="1">
    <source>
        <dbReference type="SAM" id="MobiDB-lite"/>
    </source>
</evidence>